<dbReference type="OrthoDB" id="3638080at2"/>
<evidence type="ECO:0000256" key="2">
    <source>
        <dbReference type="ARBA" id="ARBA00023136"/>
    </source>
</evidence>
<comment type="caution">
    <text evidence="3">The sequence shown here is derived from an EMBL/GenBank/DDBJ whole genome shotgun (WGS) entry which is preliminary data.</text>
</comment>
<dbReference type="AlphaFoldDB" id="A0A4Q7J7W1"/>
<keyword evidence="2" id="KW-0472">Membrane</keyword>
<proteinExistence type="predicted"/>
<dbReference type="PANTHER" id="PTHR37042">
    <property type="entry name" value="OUTER MEMBRANE PROTEIN RV1973"/>
    <property type="match status" value="1"/>
</dbReference>
<organism evidence="3 4">
    <name type="scientific">Amycolatopsis suaedae</name>
    <dbReference type="NCBI Taxonomy" id="2510978"/>
    <lineage>
        <taxon>Bacteria</taxon>
        <taxon>Bacillati</taxon>
        <taxon>Actinomycetota</taxon>
        <taxon>Actinomycetes</taxon>
        <taxon>Pseudonocardiales</taxon>
        <taxon>Pseudonocardiaceae</taxon>
        <taxon>Amycolatopsis</taxon>
    </lineage>
</organism>
<gene>
    <name evidence="3" type="ORF">EWH70_16310</name>
</gene>
<comment type="subcellular location">
    <subcellularLocation>
        <location evidence="1">Membrane</location>
    </subcellularLocation>
</comment>
<evidence type="ECO:0000256" key="1">
    <source>
        <dbReference type="ARBA" id="ARBA00004370"/>
    </source>
</evidence>
<keyword evidence="4" id="KW-1185">Reference proteome</keyword>
<accession>A0A4Q7J7W1</accession>
<evidence type="ECO:0008006" key="5">
    <source>
        <dbReference type="Google" id="ProtNLM"/>
    </source>
</evidence>
<evidence type="ECO:0000313" key="4">
    <source>
        <dbReference type="Proteomes" id="UP000292003"/>
    </source>
</evidence>
<dbReference type="GO" id="GO:0016020">
    <property type="term" value="C:membrane"/>
    <property type="evidence" value="ECO:0007669"/>
    <property type="project" value="UniProtKB-SubCell"/>
</dbReference>
<reference evidence="3 4" key="1">
    <citation type="submission" date="2019-02" db="EMBL/GenBank/DDBJ databases">
        <title>Draft genome sequence of Amycolatopsis sp. 8-3EHSu isolated from roots of Suaeda maritima.</title>
        <authorList>
            <person name="Duangmal K."/>
            <person name="Chantavorakit T."/>
        </authorList>
    </citation>
    <scope>NUCLEOTIDE SEQUENCE [LARGE SCALE GENOMIC DNA]</scope>
    <source>
        <strain evidence="3 4">8-3EHSu</strain>
    </source>
</reference>
<protein>
    <recommendedName>
        <fullName evidence="5">Mce-associated membrane protein</fullName>
    </recommendedName>
</protein>
<name>A0A4Q7J7W1_9PSEU</name>
<dbReference type="Proteomes" id="UP000292003">
    <property type="component" value="Unassembled WGS sequence"/>
</dbReference>
<dbReference type="PANTHER" id="PTHR37042:SF4">
    <property type="entry name" value="OUTER MEMBRANE PROTEIN RV1973"/>
    <property type="match status" value="1"/>
</dbReference>
<sequence length="157" mass="16587">MLAVLAALAVAAAAWTGWSWWSASDDAELTVARERDAVVAAATEGLAVLNTMDHRRAQADVARWLEVTTGQLAKDLSGDRELHQRRATDTATVATATVNRTAVAELDPGAGTARLLAVVDVRLSTRGAPPADTRSRLDVQLNRTESGWKVSAVQSAG</sequence>
<dbReference type="EMBL" id="SFCC01000007">
    <property type="protein sequence ID" value="RZQ63289.1"/>
    <property type="molecule type" value="Genomic_DNA"/>
</dbReference>
<evidence type="ECO:0000313" key="3">
    <source>
        <dbReference type="EMBL" id="RZQ63289.1"/>
    </source>
</evidence>